<organism evidence="2 3">
    <name type="scientific">Chlorobium ferrooxidans DSM 13031</name>
    <dbReference type="NCBI Taxonomy" id="377431"/>
    <lineage>
        <taxon>Bacteria</taxon>
        <taxon>Pseudomonadati</taxon>
        <taxon>Chlorobiota</taxon>
        <taxon>Chlorobiia</taxon>
        <taxon>Chlorobiales</taxon>
        <taxon>Chlorobiaceae</taxon>
        <taxon>Chlorobium/Pelodictyon group</taxon>
        <taxon>Chlorobium</taxon>
    </lineage>
</organism>
<dbReference type="GO" id="GO:0032259">
    <property type="term" value="P:methylation"/>
    <property type="evidence" value="ECO:0007669"/>
    <property type="project" value="UniProtKB-KW"/>
</dbReference>
<name>Q0YTY1_9CHLB</name>
<dbReference type="Proteomes" id="UP000004162">
    <property type="component" value="Unassembled WGS sequence"/>
</dbReference>
<reference evidence="2 3" key="1">
    <citation type="submission" date="2006-07" db="EMBL/GenBank/DDBJ databases">
        <title>Annotation of the draft genome assembly of Chlorobium ferroxidans DSM 13031.</title>
        <authorList>
            <consortium name="US DOE Joint Genome Institute (JGI-ORNL)"/>
            <person name="Larimer F."/>
            <person name="Land M."/>
            <person name="Hauser L."/>
        </authorList>
    </citation>
    <scope>NUCLEOTIDE SEQUENCE [LARGE SCALE GENOMIC DNA]</scope>
    <source>
        <strain evidence="2 3">DSM 13031</strain>
    </source>
</reference>
<dbReference type="CDD" id="cd02440">
    <property type="entry name" value="AdoMet_MTases"/>
    <property type="match status" value="1"/>
</dbReference>
<reference evidence="2 3" key="2">
    <citation type="submission" date="2006-07" db="EMBL/GenBank/DDBJ databases">
        <title>Sequencing of the draft genome and assembly of Chlorobium ferroxidans DSM 13031.</title>
        <authorList>
            <consortium name="US DOE Joint Genome Institute (JGI-PGF)"/>
            <person name="Copeland A."/>
            <person name="Lucas S."/>
            <person name="Lapidus A."/>
            <person name="Barry K."/>
            <person name="Glavina del Rio T."/>
            <person name="Dalin E."/>
            <person name="Tice H."/>
            <person name="Bruce D."/>
            <person name="Pitluck S."/>
            <person name="Richardson P."/>
        </authorList>
    </citation>
    <scope>NUCLEOTIDE SEQUENCE [LARGE SCALE GENOMIC DNA]</scope>
    <source>
        <strain evidence="2 3">DSM 13031</strain>
    </source>
</reference>
<dbReference type="OrthoDB" id="9804312at2"/>
<evidence type="ECO:0000259" key="1">
    <source>
        <dbReference type="Pfam" id="PF08241"/>
    </source>
</evidence>
<gene>
    <name evidence="2" type="ORF">CferDRAFT_1778</name>
</gene>
<feature type="domain" description="Methyltransferase type 11" evidence="1">
    <location>
        <begin position="42"/>
        <end position="133"/>
    </location>
</feature>
<proteinExistence type="predicted"/>
<dbReference type="PANTHER" id="PTHR42912:SF93">
    <property type="entry name" value="N6-ADENOSINE-METHYLTRANSFERASE TMT1A"/>
    <property type="match status" value="1"/>
</dbReference>
<dbReference type="InterPro" id="IPR029063">
    <property type="entry name" value="SAM-dependent_MTases_sf"/>
</dbReference>
<dbReference type="InterPro" id="IPR050508">
    <property type="entry name" value="Methyltransf_Superfamily"/>
</dbReference>
<evidence type="ECO:0000313" key="2">
    <source>
        <dbReference type="EMBL" id="EAT59771.1"/>
    </source>
</evidence>
<dbReference type="SUPFAM" id="SSF53335">
    <property type="entry name" value="S-adenosyl-L-methionine-dependent methyltransferases"/>
    <property type="match status" value="1"/>
</dbReference>
<dbReference type="EMBL" id="AASE01000002">
    <property type="protein sequence ID" value="EAT59771.1"/>
    <property type="molecule type" value="Genomic_DNA"/>
</dbReference>
<keyword evidence="2" id="KW-0489">Methyltransferase</keyword>
<evidence type="ECO:0000313" key="3">
    <source>
        <dbReference type="Proteomes" id="UP000004162"/>
    </source>
</evidence>
<comment type="caution">
    <text evidence="2">The sequence shown here is derived from an EMBL/GenBank/DDBJ whole genome shotgun (WGS) entry which is preliminary data.</text>
</comment>
<accession>Q0YTY1</accession>
<dbReference type="Pfam" id="PF08241">
    <property type="entry name" value="Methyltransf_11"/>
    <property type="match status" value="1"/>
</dbReference>
<dbReference type="Gene3D" id="3.40.50.150">
    <property type="entry name" value="Vaccinia Virus protein VP39"/>
    <property type="match status" value="1"/>
</dbReference>
<protein>
    <submittedName>
        <fullName evidence="2">Generic methyltransferase</fullName>
    </submittedName>
</protein>
<dbReference type="GO" id="GO:0008757">
    <property type="term" value="F:S-adenosylmethionine-dependent methyltransferase activity"/>
    <property type="evidence" value="ECO:0007669"/>
    <property type="project" value="InterPro"/>
</dbReference>
<dbReference type="PANTHER" id="PTHR42912">
    <property type="entry name" value="METHYLTRANSFERASE"/>
    <property type="match status" value="1"/>
</dbReference>
<sequence length="242" mass="27615">MRKEEYYLMSSVEESMWWYQTLHQIVANATMRYADPNSMTLLDAGCGTGGMLKFFRYRYPSASLYGLELMPEACEIARLKSGAEVQSGSIEHIAYSDSFFDVVVSLDVLGYDLDRDLAISEFHRVLKPGGTLLLNLAAYQWLHSYHDKAVGQTSRFTLSAVNRMLERHGFRKVYGSYWNFLLFPLMVLRRKLFPAGSASDVKPFHPVLDYLFRKTGFLETLILDKGIAVPFGGSVFLVMRKK</sequence>
<keyword evidence="2" id="KW-0808">Transferase</keyword>
<dbReference type="InterPro" id="IPR013216">
    <property type="entry name" value="Methyltransf_11"/>
</dbReference>
<keyword evidence="3" id="KW-1185">Reference proteome</keyword>
<dbReference type="AlphaFoldDB" id="Q0YTY1"/>